<evidence type="ECO:0000259" key="3">
    <source>
        <dbReference type="Pfam" id="PF22074"/>
    </source>
</evidence>
<sequence>MGDRASTGSTSSFKHPTSTNSKRRATMNIQDSIQMLQVQGVNLQALGGGSFVFEGRNSTSNDLEHQRRLARDSLQRASITGIPSKYLVPNYSRIDSVSYSDSTISDSDLVGSPKNTSTPRTSQHPETTSTPYLRSPKSPTKLSSCSTSTVPKSTQKKQDNSFTPAEQAASMLLADELSWKRQNQVLPVPINEAFSMISEQPIKNISIGEFFQQNFENLSLFPGASSPPRVTSPVPLVDDTVLSDLSTKLDADFSGLSLIQQVIKDTQYTPASAAEKLLKNAERISRPSSTYIKETSTRPTSRNSTGSIMEKENKSTIAIPSSANHSRRSPSPHTSTKMSLLKETPIRPVSKNSSYTTDHSDNEAMRSIIEKENKNTLNIPTSSRHNRGTLSPTKSTHSSLQSSPRSCQSQASTVPSRSTSSVLTSLPKGRLPIDSDRTELIWGCIKVGKSDTQEFRLRNKSSKKLGLQLVVTGQDYKIRKDNRQDSEPLTSFKTVMQPHEVKTITVSFIPTKMGAAVGQLNFTPIDHNLKSVSNQIIKLWGYGGYTKVDYKNLSRDTSGRFWLSLGTLNNSSMMVQKFLVRNIGLLPAFIHLSLVSKNLFKVTVTPSFFALISQEEREISVTYRQTSEDRAKFSKLVKDNMVVDLGTLIVTSGEEVTRGRLRNLCKQSIARNEAIDDLSNILMQRINGEVMPEDLAKFKEDYRNLEQVQKLLTRKEIVLTIEMDPDETIIPQFLDDSELFQTLYQDNSSAGLNETAISNPIKLEPSAMILTVPKKKSDRLFLSSLRSTPVEFEVTSRPAGLTLHPKRGAVEPGKGAVINVSYEGTVPERWMEFNVTVNCDHQIFETTVKRVKARVKKHLLEKDIALHEDIKTTYTNEYFKKSKLDDSTEVYTRAPPAGYVRYHRDLQEKIFANPPKPMTPEISEMKDNFSQPHYKHERREIFGPAVSGLCELSGLEGPLQPGISPAQKSYWKYLDIYMTENKMNFIPYSEEQQEKCKEDLATYYNCNGIYEKSKKTLPPPISGNKSIFDKTLFKYQLPNRFLSRGQKRCPNFGMNTEQRDNYIYQTFSSLYPYISEPGVEYKVTFPAAGPGEIYKTPAMYISESKGHIGTGQRVSRFVNIGPDEVVPHPPCSVKVEQ</sequence>
<feature type="domain" description="Cep192-like" evidence="3">
    <location>
        <begin position="555"/>
        <end position="677"/>
    </location>
</feature>
<feature type="compositionally biased region" description="Polar residues" evidence="1">
    <location>
        <begin position="1"/>
        <end position="20"/>
    </location>
</feature>
<feature type="compositionally biased region" description="Polar residues" evidence="1">
    <location>
        <begin position="288"/>
        <end position="307"/>
    </location>
</feature>
<evidence type="ECO:0000313" key="4">
    <source>
        <dbReference type="EMBL" id="VEN34235.1"/>
    </source>
</evidence>
<dbReference type="AlphaFoldDB" id="A0A653BGV5"/>
<accession>A0A653BGV5</accession>
<feature type="domain" description="Cep192/Spd-2-like" evidence="2">
    <location>
        <begin position="431"/>
        <end position="544"/>
    </location>
</feature>
<dbReference type="Pfam" id="PF22074">
    <property type="entry name" value="Cep192_D5"/>
    <property type="match status" value="1"/>
</dbReference>
<dbReference type="InterPro" id="IPR054090">
    <property type="entry name" value="Cep192_Spd-2-like_dom"/>
</dbReference>
<feature type="region of interest" description="Disordered" evidence="1">
    <location>
        <begin position="1"/>
        <end position="23"/>
    </location>
</feature>
<evidence type="ECO:0000259" key="2">
    <source>
        <dbReference type="Pfam" id="PF22073"/>
    </source>
</evidence>
<dbReference type="OrthoDB" id="67059at2759"/>
<feature type="region of interest" description="Disordered" evidence="1">
    <location>
        <begin position="288"/>
        <end position="430"/>
    </location>
</feature>
<feature type="compositionally biased region" description="Polar residues" evidence="1">
    <location>
        <begin position="375"/>
        <end position="397"/>
    </location>
</feature>
<gene>
    <name evidence="4" type="ORF">CALMAC_LOCUS504</name>
</gene>
<feature type="compositionally biased region" description="Polar residues" evidence="1">
    <location>
        <begin position="113"/>
        <end position="153"/>
    </location>
</feature>
<feature type="compositionally biased region" description="Basic and acidic residues" evidence="1">
    <location>
        <begin position="358"/>
        <end position="374"/>
    </location>
</feature>
<dbReference type="Pfam" id="PF22073">
    <property type="entry name" value="Cep192_D4"/>
    <property type="match status" value="1"/>
</dbReference>
<reference evidence="4 5" key="1">
    <citation type="submission" date="2019-01" db="EMBL/GenBank/DDBJ databases">
        <authorList>
            <person name="Sayadi A."/>
        </authorList>
    </citation>
    <scope>NUCLEOTIDE SEQUENCE [LARGE SCALE GENOMIC DNA]</scope>
</reference>
<feature type="compositionally biased region" description="Low complexity" evidence="1">
    <location>
        <begin position="398"/>
        <end position="410"/>
    </location>
</feature>
<proteinExistence type="predicted"/>
<protein>
    <submittedName>
        <fullName evidence="4">Uncharacterized protein</fullName>
    </submittedName>
</protein>
<dbReference type="InterPro" id="IPR013783">
    <property type="entry name" value="Ig-like_fold"/>
</dbReference>
<dbReference type="EMBL" id="CAACVG010000541">
    <property type="protein sequence ID" value="VEN34235.1"/>
    <property type="molecule type" value="Genomic_DNA"/>
</dbReference>
<feature type="compositionally biased region" description="Polar residues" evidence="1">
    <location>
        <begin position="315"/>
        <end position="324"/>
    </location>
</feature>
<dbReference type="InterPro" id="IPR054091">
    <property type="entry name" value="Cep192-like_D5"/>
</dbReference>
<dbReference type="Gene3D" id="2.60.40.10">
    <property type="entry name" value="Immunoglobulins"/>
    <property type="match status" value="1"/>
</dbReference>
<keyword evidence="5" id="KW-1185">Reference proteome</keyword>
<evidence type="ECO:0000256" key="1">
    <source>
        <dbReference type="SAM" id="MobiDB-lite"/>
    </source>
</evidence>
<name>A0A653BGV5_CALMS</name>
<dbReference type="Proteomes" id="UP000410492">
    <property type="component" value="Unassembled WGS sequence"/>
</dbReference>
<organism evidence="4 5">
    <name type="scientific">Callosobruchus maculatus</name>
    <name type="common">Southern cowpea weevil</name>
    <name type="synonym">Pulse bruchid</name>
    <dbReference type="NCBI Taxonomy" id="64391"/>
    <lineage>
        <taxon>Eukaryota</taxon>
        <taxon>Metazoa</taxon>
        <taxon>Ecdysozoa</taxon>
        <taxon>Arthropoda</taxon>
        <taxon>Hexapoda</taxon>
        <taxon>Insecta</taxon>
        <taxon>Pterygota</taxon>
        <taxon>Neoptera</taxon>
        <taxon>Endopterygota</taxon>
        <taxon>Coleoptera</taxon>
        <taxon>Polyphaga</taxon>
        <taxon>Cucujiformia</taxon>
        <taxon>Chrysomeloidea</taxon>
        <taxon>Chrysomelidae</taxon>
        <taxon>Bruchinae</taxon>
        <taxon>Bruchini</taxon>
        <taxon>Callosobruchus</taxon>
    </lineage>
</organism>
<evidence type="ECO:0000313" key="5">
    <source>
        <dbReference type="Proteomes" id="UP000410492"/>
    </source>
</evidence>
<feature type="region of interest" description="Disordered" evidence="1">
    <location>
        <begin position="102"/>
        <end position="163"/>
    </location>
</feature>
<feature type="compositionally biased region" description="Polar residues" evidence="1">
    <location>
        <begin position="411"/>
        <end position="424"/>
    </location>
</feature>